<organism evidence="8 9">
    <name type="scientific">Chrysochromulina tobinii</name>
    <dbReference type="NCBI Taxonomy" id="1460289"/>
    <lineage>
        <taxon>Eukaryota</taxon>
        <taxon>Haptista</taxon>
        <taxon>Haptophyta</taxon>
        <taxon>Prymnesiophyceae</taxon>
        <taxon>Prymnesiales</taxon>
        <taxon>Chrysochromulinaceae</taxon>
        <taxon>Chrysochromulina</taxon>
    </lineage>
</organism>
<dbReference type="OrthoDB" id="18894at2759"/>
<evidence type="ECO:0000256" key="4">
    <source>
        <dbReference type="ARBA" id="ARBA00023136"/>
    </source>
</evidence>
<comment type="caution">
    <text evidence="8">The sequence shown here is derived from an EMBL/GenBank/DDBJ whole genome shotgun (WGS) entry which is preliminary data.</text>
</comment>
<evidence type="ECO:0000256" key="6">
    <source>
        <dbReference type="SAM" id="Phobius"/>
    </source>
</evidence>
<evidence type="ECO:0000256" key="3">
    <source>
        <dbReference type="ARBA" id="ARBA00022989"/>
    </source>
</evidence>
<feature type="transmembrane region" description="Helical" evidence="6">
    <location>
        <begin position="354"/>
        <end position="373"/>
    </location>
</feature>
<gene>
    <name evidence="8" type="ORF">Ctob_001936</name>
</gene>
<feature type="transmembrane region" description="Helical" evidence="6">
    <location>
        <begin position="47"/>
        <end position="66"/>
    </location>
</feature>
<evidence type="ECO:0000259" key="7">
    <source>
        <dbReference type="Pfam" id="PF03151"/>
    </source>
</evidence>
<dbReference type="EMBL" id="JWZX01003146">
    <property type="protein sequence ID" value="KOO23904.1"/>
    <property type="molecule type" value="Genomic_DNA"/>
</dbReference>
<evidence type="ECO:0000256" key="5">
    <source>
        <dbReference type="SAM" id="MobiDB-lite"/>
    </source>
</evidence>
<feature type="region of interest" description="Disordered" evidence="5">
    <location>
        <begin position="388"/>
        <end position="413"/>
    </location>
</feature>
<comment type="subcellular location">
    <subcellularLocation>
        <location evidence="1">Membrane</location>
        <topology evidence="1">Multi-pass membrane protein</topology>
    </subcellularLocation>
</comment>
<feature type="transmembrane region" description="Helical" evidence="6">
    <location>
        <begin position="226"/>
        <end position="247"/>
    </location>
</feature>
<evidence type="ECO:0000313" key="8">
    <source>
        <dbReference type="EMBL" id="KOO23904.1"/>
    </source>
</evidence>
<feature type="transmembrane region" description="Helical" evidence="6">
    <location>
        <begin position="323"/>
        <end position="342"/>
    </location>
</feature>
<feature type="compositionally biased region" description="Polar residues" evidence="5">
    <location>
        <begin position="16"/>
        <end position="25"/>
    </location>
</feature>
<protein>
    <recommendedName>
        <fullName evidence="7">Sugar phosphate transporter domain-containing protein</fullName>
    </recommendedName>
</protein>
<dbReference type="PANTHER" id="PTHR11132">
    <property type="entry name" value="SOLUTE CARRIER FAMILY 35"/>
    <property type="match status" value="1"/>
</dbReference>
<dbReference type="Proteomes" id="UP000037460">
    <property type="component" value="Unassembled WGS sequence"/>
</dbReference>
<evidence type="ECO:0000313" key="9">
    <source>
        <dbReference type="Proteomes" id="UP000037460"/>
    </source>
</evidence>
<sequence length="425" mass="46510">MSGAAMLLPSQHSVHMQQQIGGSSSPHRRQSRESKESRECETSPCGFRRLCVFQSIAFIVFALGNIGLNEFNQYALSKNPPWPRSWPAFCFPVFYSMWHMFFSALAAYLLACVAMPNGKDLPSFAQLWRYKHGLIPIACCTAISTWLNNWSFTLVSLFLNQAIRAMGPLPTVVLEYIIIGRNPGAPIVACVGFICIGSILSCAYRFQEAYIAPPDTSGFDDVWLGFAMVSISILLSSLRPVIAMILMSGTETHPKLDPAVVLFYDCSLAFWFMLLYWTAGPEREPSLAYLADPATRWVGVHVITVGSSMAFMYNLATYYYVNLTSAVTATIGANAVKITLIIVAAMQDNDVQDVYTWAGVALVIISIAAYAYLTIEIAAAAGAPDEDASLEKPPAVETTPLQPAPLKSPVLGPRNMSEHAMALLT</sequence>
<feature type="transmembrane region" description="Helical" evidence="6">
    <location>
        <begin position="185"/>
        <end position="206"/>
    </location>
</feature>
<reference evidence="9" key="1">
    <citation type="journal article" date="2015" name="PLoS Genet.">
        <title>Genome Sequence and Transcriptome Analyses of Chrysochromulina tobin: Metabolic Tools for Enhanced Algal Fitness in the Prominent Order Prymnesiales (Haptophyceae).</title>
        <authorList>
            <person name="Hovde B.T."/>
            <person name="Deodato C.R."/>
            <person name="Hunsperger H.M."/>
            <person name="Ryken S.A."/>
            <person name="Yost W."/>
            <person name="Jha R.K."/>
            <person name="Patterson J."/>
            <person name="Monnat R.J. Jr."/>
            <person name="Barlow S.B."/>
            <person name="Starkenburg S.R."/>
            <person name="Cattolico R.A."/>
        </authorList>
    </citation>
    <scope>NUCLEOTIDE SEQUENCE</scope>
    <source>
        <strain evidence="9">CCMP291</strain>
    </source>
</reference>
<feature type="region of interest" description="Disordered" evidence="5">
    <location>
        <begin position="16"/>
        <end position="38"/>
    </location>
</feature>
<evidence type="ECO:0000256" key="2">
    <source>
        <dbReference type="ARBA" id="ARBA00022692"/>
    </source>
</evidence>
<keyword evidence="2 6" id="KW-0812">Transmembrane</keyword>
<feature type="transmembrane region" description="Helical" evidence="6">
    <location>
        <begin position="86"/>
        <end position="113"/>
    </location>
</feature>
<proteinExistence type="predicted"/>
<keyword evidence="4 6" id="KW-0472">Membrane</keyword>
<feature type="transmembrane region" description="Helical" evidence="6">
    <location>
        <begin position="259"/>
        <end position="277"/>
    </location>
</feature>
<dbReference type="GO" id="GO:0016020">
    <property type="term" value="C:membrane"/>
    <property type="evidence" value="ECO:0007669"/>
    <property type="project" value="UniProtKB-SubCell"/>
</dbReference>
<dbReference type="InterPro" id="IPR050186">
    <property type="entry name" value="TPT_transporter"/>
</dbReference>
<keyword evidence="9" id="KW-1185">Reference proteome</keyword>
<accession>A0A0M0JBD9</accession>
<feature type="domain" description="Sugar phosphate transporter" evidence="7">
    <location>
        <begin position="88"/>
        <end position="370"/>
    </location>
</feature>
<feature type="transmembrane region" description="Helical" evidence="6">
    <location>
        <begin position="297"/>
        <end position="316"/>
    </location>
</feature>
<name>A0A0M0JBD9_9EUKA</name>
<keyword evidence="3 6" id="KW-1133">Transmembrane helix</keyword>
<evidence type="ECO:0000256" key="1">
    <source>
        <dbReference type="ARBA" id="ARBA00004141"/>
    </source>
</evidence>
<dbReference type="InterPro" id="IPR004853">
    <property type="entry name" value="Sugar_P_trans_dom"/>
</dbReference>
<dbReference type="AlphaFoldDB" id="A0A0M0JBD9"/>
<dbReference type="Pfam" id="PF03151">
    <property type="entry name" value="TPT"/>
    <property type="match status" value="1"/>
</dbReference>